<proteinExistence type="predicted"/>
<evidence type="ECO:0000313" key="3">
    <source>
        <dbReference type="Proteomes" id="UP000245674"/>
    </source>
</evidence>
<dbReference type="Proteomes" id="UP000245674">
    <property type="component" value="Unassembled WGS sequence"/>
</dbReference>
<dbReference type="EMBL" id="QGDV01000005">
    <property type="protein sequence ID" value="PWJ64373.1"/>
    <property type="molecule type" value="Genomic_DNA"/>
</dbReference>
<accession>A0ABX5LDI2</accession>
<organism evidence="2 3">
    <name type="scientific">Rathayibacter iranicus NCPPB 2253 = VKM Ac-1602</name>
    <dbReference type="NCBI Taxonomy" id="1328868"/>
    <lineage>
        <taxon>Bacteria</taxon>
        <taxon>Bacillati</taxon>
        <taxon>Actinomycetota</taxon>
        <taxon>Actinomycetes</taxon>
        <taxon>Micrococcales</taxon>
        <taxon>Microbacteriaceae</taxon>
        <taxon>Rathayibacter</taxon>
    </lineage>
</organism>
<feature type="chain" id="PRO_5045815454" evidence="1">
    <location>
        <begin position="25"/>
        <end position="219"/>
    </location>
</feature>
<reference evidence="2 3" key="1">
    <citation type="submission" date="2018-03" db="EMBL/GenBank/DDBJ databases">
        <title>Genomic Encyclopedia of Type Strains, Phase III (KMG-III): the genomes of soil and plant-associated and newly described type strains.</title>
        <authorList>
            <person name="Whitman W."/>
        </authorList>
    </citation>
    <scope>NUCLEOTIDE SEQUENCE [LARGE SCALE GENOMIC DNA]</scope>
    <source>
        <strain evidence="2 3">VKM Ac-1602</strain>
    </source>
</reference>
<gene>
    <name evidence="2" type="ORF">B0H03_105153</name>
</gene>
<name>A0ABX5LDI2_9MICO</name>
<evidence type="ECO:0000256" key="1">
    <source>
        <dbReference type="SAM" id="SignalP"/>
    </source>
</evidence>
<evidence type="ECO:0000313" key="2">
    <source>
        <dbReference type="EMBL" id="PWJ64373.1"/>
    </source>
</evidence>
<protein>
    <submittedName>
        <fullName evidence="2">Uncharacterized protein</fullName>
    </submittedName>
</protein>
<keyword evidence="3" id="KW-1185">Reference proteome</keyword>
<feature type="signal peptide" evidence="1">
    <location>
        <begin position="1"/>
        <end position="24"/>
    </location>
</feature>
<keyword evidence="1" id="KW-0732">Signal</keyword>
<comment type="caution">
    <text evidence="2">The sequence shown here is derived from an EMBL/GenBank/DDBJ whole genome shotgun (WGS) entry which is preliminary data.</text>
</comment>
<sequence>MKKKAHWSPTLGLVVAVSTGVALATPTSAATATWFSGDGCHNVTRTESGASLYQSRTGIRAEGGSVGGTSTLTVWYGDTSTTQASSIVEIRDDSTRTYRKGQFRIMFDGARDGECAGESYGRLIDAGAIQRVSSTTGDTGQPSGEWYVSASDDVSTGGITVSASHASATYSAVFAREQVNRGEARIVITDHSTGESRRVAYDPRAGKQSGVFVTTAVSQ</sequence>